<dbReference type="GO" id="GO:0003677">
    <property type="term" value="F:DNA binding"/>
    <property type="evidence" value="ECO:0007669"/>
    <property type="project" value="UniProtKB-KW"/>
</dbReference>
<protein>
    <submittedName>
        <fullName evidence="4">MerR family transcriptional regulator</fullName>
    </submittedName>
</protein>
<dbReference type="GO" id="GO:0003700">
    <property type="term" value="F:DNA-binding transcription factor activity"/>
    <property type="evidence" value="ECO:0007669"/>
    <property type="project" value="InterPro"/>
</dbReference>
<evidence type="ECO:0000313" key="5">
    <source>
        <dbReference type="Proteomes" id="UP000187172"/>
    </source>
</evidence>
<dbReference type="PANTHER" id="PTHR30204:SF98">
    <property type="entry name" value="HTH-TYPE TRANSCRIPTIONAL REGULATOR ADHR"/>
    <property type="match status" value="1"/>
</dbReference>
<evidence type="ECO:0000313" key="4">
    <source>
        <dbReference type="EMBL" id="OMF53142.1"/>
    </source>
</evidence>
<dbReference type="Gene3D" id="1.10.1660.10">
    <property type="match status" value="1"/>
</dbReference>
<dbReference type="STRING" id="297318.BK138_19785"/>
<dbReference type="InterPro" id="IPR047057">
    <property type="entry name" value="MerR_fam"/>
</dbReference>
<accession>A0A1R1EN24</accession>
<dbReference type="AlphaFoldDB" id="A0A1R1EN24"/>
<sequence>MSYSIGEVSAQTGLSIHTLRYYEKEGIMPGVQRNESGIRLYEAKDIEALEFICCLRETGMGIADIKQFVNHATTIQERLVRLREQRHNVQEQMARFKKYEAMLNRKIGLYEDMAQGDSDEKHHE</sequence>
<organism evidence="4 5">
    <name type="scientific">Paenibacillus rhizosphaerae</name>
    <dbReference type="NCBI Taxonomy" id="297318"/>
    <lineage>
        <taxon>Bacteria</taxon>
        <taxon>Bacillati</taxon>
        <taxon>Bacillota</taxon>
        <taxon>Bacilli</taxon>
        <taxon>Bacillales</taxon>
        <taxon>Paenibacillaceae</taxon>
        <taxon>Paenibacillus</taxon>
    </lineage>
</organism>
<name>A0A1R1EN24_9BACL</name>
<keyword evidence="2" id="KW-0175">Coiled coil</keyword>
<dbReference type="PROSITE" id="PS50937">
    <property type="entry name" value="HTH_MERR_2"/>
    <property type="match status" value="1"/>
</dbReference>
<dbReference type="EMBL" id="MRTP01000005">
    <property type="protein sequence ID" value="OMF53142.1"/>
    <property type="molecule type" value="Genomic_DNA"/>
</dbReference>
<evidence type="ECO:0000259" key="3">
    <source>
        <dbReference type="PROSITE" id="PS50937"/>
    </source>
</evidence>
<reference evidence="4 5" key="1">
    <citation type="submission" date="2016-11" db="EMBL/GenBank/DDBJ databases">
        <title>Paenibacillus species isolates.</title>
        <authorList>
            <person name="Beno S.M."/>
        </authorList>
    </citation>
    <scope>NUCLEOTIDE SEQUENCE [LARGE SCALE GENOMIC DNA]</scope>
    <source>
        <strain evidence="4 5">FSL R5-0378</strain>
    </source>
</reference>
<dbReference type="RefSeq" id="WP_076172242.1">
    <property type="nucleotide sequence ID" value="NZ_MRTP01000005.1"/>
</dbReference>
<dbReference type="CDD" id="cd01109">
    <property type="entry name" value="HTH_YyaN"/>
    <property type="match status" value="1"/>
</dbReference>
<dbReference type="InterPro" id="IPR000551">
    <property type="entry name" value="MerR-type_HTH_dom"/>
</dbReference>
<dbReference type="Proteomes" id="UP000187172">
    <property type="component" value="Unassembled WGS sequence"/>
</dbReference>
<evidence type="ECO:0000256" key="2">
    <source>
        <dbReference type="SAM" id="Coils"/>
    </source>
</evidence>
<feature type="coiled-coil region" evidence="2">
    <location>
        <begin position="72"/>
        <end position="102"/>
    </location>
</feature>
<proteinExistence type="predicted"/>
<evidence type="ECO:0000256" key="1">
    <source>
        <dbReference type="ARBA" id="ARBA00023125"/>
    </source>
</evidence>
<dbReference type="PRINTS" id="PR00040">
    <property type="entry name" value="HTHMERR"/>
</dbReference>
<comment type="caution">
    <text evidence="4">The sequence shown here is derived from an EMBL/GenBank/DDBJ whole genome shotgun (WGS) entry which is preliminary data.</text>
</comment>
<gene>
    <name evidence="4" type="ORF">BK138_19785</name>
</gene>
<dbReference type="PANTHER" id="PTHR30204">
    <property type="entry name" value="REDOX-CYCLING DRUG-SENSING TRANSCRIPTIONAL ACTIVATOR SOXR"/>
    <property type="match status" value="1"/>
</dbReference>
<dbReference type="PROSITE" id="PS00552">
    <property type="entry name" value="HTH_MERR_1"/>
    <property type="match status" value="1"/>
</dbReference>
<dbReference type="SUPFAM" id="SSF46955">
    <property type="entry name" value="Putative DNA-binding domain"/>
    <property type="match status" value="1"/>
</dbReference>
<feature type="domain" description="HTH merR-type" evidence="3">
    <location>
        <begin position="1"/>
        <end position="71"/>
    </location>
</feature>
<dbReference type="Pfam" id="PF13411">
    <property type="entry name" value="MerR_1"/>
    <property type="match status" value="1"/>
</dbReference>
<keyword evidence="1" id="KW-0238">DNA-binding</keyword>
<dbReference type="SMART" id="SM00422">
    <property type="entry name" value="HTH_MERR"/>
    <property type="match status" value="1"/>
</dbReference>
<keyword evidence="5" id="KW-1185">Reference proteome</keyword>
<dbReference type="InterPro" id="IPR009061">
    <property type="entry name" value="DNA-bd_dom_put_sf"/>
</dbReference>